<protein>
    <submittedName>
        <fullName evidence="1">Uncharacterized protein</fullName>
    </submittedName>
</protein>
<proteinExistence type="predicted"/>
<gene>
    <name evidence="1" type="ORF">S01H1_71592</name>
</gene>
<accession>X0X0T7</accession>
<dbReference type="EMBL" id="BARS01047682">
    <property type="protein sequence ID" value="GAG29037.1"/>
    <property type="molecule type" value="Genomic_DNA"/>
</dbReference>
<comment type="caution">
    <text evidence="1">The sequence shown here is derived from an EMBL/GenBank/DDBJ whole genome shotgun (WGS) entry which is preliminary data.</text>
</comment>
<reference evidence="1" key="1">
    <citation type="journal article" date="2014" name="Front. Microbiol.">
        <title>High frequency of phylogenetically diverse reductive dehalogenase-homologous genes in deep subseafloor sedimentary metagenomes.</title>
        <authorList>
            <person name="Kawai M."/>
            <person name="Futagami T."/>
            <person name="Toyoda A."/>
            <person name="Takaki Y."/>
            <person name="Nishi S."/>
            <person name="Hori S."/>
            <person name="Arai W."/>
            <person name="Tsubouchi T."/>
            <person name="Morono Y."/>
            <person name="Uchiyama I."/>
            <person name="Ito T."/>
            <person name="Fujiyama A."/>
            <person name="Inagaki F."/>
            <person name="Takami H."/>
        </authorList>
    </citation>
    <scope>NUCLEOTIDE SEQUENCE</scope>
    <source>
        <strain evidence="1">Expedition CK06-06</strain>
    </source>
</reference>
<organism evidence="1">
    <name type="scientific">marine sediment metagenome</name>
    <dbReference type="NCBI Taxonomy" id="412755"/>
    <lineage>
        <taxon>unclassified sequences</taxon>
        <taxon>metagenomes</taxon>
        <taxon>ecological metagenomes</taxon>
    </lineage>
</organism>
<dbReference type="AlphaFoldDB" id="X0X0T7"/>
<feature type="non-terminal residue" evidence="1">
    <location>
        <position position="1"/>
    </location>
</feature>
<evidence type="ECO:0000313" key="1">
    <source>
        <dbReference type="EMBL" id="GAG29037.1"/>
    </source>
</evidence>
<name>X0X0T7_9ZZZZ</name>
<sequence>KKRGVKKVILKDFKYLDKFVDDVIKEIEKRLRKTSLLSSLKKTLGF</sequence>